<dbReference type="GO" id="GO:0005829">
    <property type="term" value="C:cytosol"/>
    <property type="evidence" value="ECO:0007669"/>
    <property type="project" value="TreeGrafter"/>
</dbReference>
<evidence type="ECO:0000256" key="2">
    <source>
        <dbReference type="ARBA" id="ARBA00022814"/>
    </source>
</evidence>
<evidence type="ECO:0000256" key="7">
    <source>
        <dbReference type="SAM" id="MobiDB-lite"/>
    </source>
</evidence>
<feature type="compositionally biased region" description="Acidic residues" evidence="7">
    <location>
        <begin position="154"/>
        <end position="174"/>
    </location>
</feature>
<dbReference type="PANTHER" id="PTHR11078:SF3">
    <property type="entry name" value="ANTITERMINATION NUSB DOMAIN-CONTAINING PROTEIN"/>
    <property type="match status" value="1"/>
</dbReference>
<dbReference type="InterPro" id="IPR011605">
    <property type="entry name" value="NusB_fam"/>
</dbReference>
<protein>
    <recommendedName>
        <fullName evidence="6">Transcription antitermination protein NusB</fullName>
    </recommendedName>
    <alternativeName>
        <fullName evidence="6">Antitermination factor NusB</fullName>
    </alternativeName>
</protein>
<dbReference type="Pfam" id="PF01029">
    <property type="entry name" value="NusB"/>
    <property type="match status" value="1"/>
</dbReference>
<dbReference type="InterPro" id="IPR006027">
    <property type="entry name" value="NusB_RsmB_TIM44"/>
</dbReference>
<dbReference type="GO" id="GO:0031564">
    <property type="term" value="P:transcription antitermination"/>
    <property type="evidence" value="ECO:0007669"/>
    <property type="project" value="UniProtKB-KW"/>
</dbReference>
<dbReference type="InterPro" id="IPR035926">
    <property type="entry name" value="NusB-like_sf"/>
</dbReference>
<evidence type="ECO:0000256" key="1">
    <source>
        <dbReference type="ARBA" id="ARBA00005952"/>
    </source>
</evidence>
<dbReference type="Proteomes" id="UP000291933">
    <property type="component" value="Unassembled WGS sequence"/>
</dbReference>
<evidence type="ECO:0000313" key="10">
    <source>
        <dbReference type="Proteomes" id="UP000291933"/>
    </source>
</evidence>
<organism evidence="9 10">
    <name type="scientific">Propioniciclava tarda</name>
    <dbReference type="NCBI Taxonomy" id="433330"/>
    <lineage>
        <taxon>Bacteria</taxon>
        <taxon>Bacillati</taxon>
        <taxon>Actinomycetota</taxon>
        <taxon>Actinomycetes</taxon>
        <taxon>Propionibacteriales</taxon>
        <taxon>Propionibacteriaceae</taxon>
        <taxon>Propioniciclava</taxon>
    </lineage>
</organism>
<keyword evidence="4 6" id="KW-0805">Transcription regulation</keyword>
<dbReference type="EMBL" id="SDMR01000002">
    <property type="protein sequence ID" value="TBT96079.1"/>
    <property type="molecule type" value="Genomic_DNA"/>
</dbReference>
<dbReference type="SUPFAM" id="SSF48013">
    <property type="entry name" value="NusB-like"/>
    <property type="match status" value="1"/>
</dbReference>
<keyword evidence="10" id="KW-1185">Reference proteome</keyword>
<dbReference type="GO" id="GO:0006353">
    <property type="term" value="P:DNA-templated transcription termination"/>
    <property type="evidence" value="ECO:0007669"/>
    <property type="project" value="UniProtKB-UniRule"/>
</dbReference>
<comment type="similarity">
    <text evidence="1 6">Belongs to the NusB family.</text>
</comment>
<keyword evidence="3 6" id="KW-0694">RNA-binding</keyword>
<evidence type="ECO:0000259" key="8">
    <source>
        <dbReference type="Pfam" id="PF01029"/>
    </source>
</evidence>
<dbReference type="PANTHER" id="PTHR11078">
    <property type="entry name" value="N UTILIZATION SUBSTANCE PROTEIN B-RELATED"/>
    <property type="match status" value="1"/>
</dbReference>
<gene>
    <name evidence="6 9" type="primary">nusB</name>
    <name evidence="9" type="ORF">ET996_02535</name>
</gene>
<feature type="region of interest" description="Disordered" evidence="7">
    <location>
        <begin position="148"/>
        <end position="174"/>
    </location>
</feature>
<reference evidence="9 10" key="1">
    <citation type="submission" date="2019-01" db="EMBL/GenBank/DDBJ databases">
        <title>Lactibacter flavus gen. nov., sp. nov., a novel bacterium of the family Propionibacteriaceae isolated from raw milk and dairy products.</title>
        <authorList>
            <person name="Huptas C."/>
            <person name="Wenning M."/>
            <person name="Breitenwieser F."/>
            <person name="Doll E."/>
            <person name="Von Neubeck M."/>
            <person name="Busse H.-J."/>
            <person name="Scherer S."/>
        </authorList>
    </citation>
    <scope>NUCLEOTIDE SEQUENCE [LARGE SCALE GENOMIC DNA]</scope>
    <source>
        <strain evidence="9 10">DSM 22130</strain>
    </source>
</reference>
<dbReference type="Gene3D" id="1.10.940.10">
    <property type="entry name" value="NusB-like"/>
    <property type="match status" value="1"/>
</dbReference>
<evidence type="ECO:0000256" key="6">
    <source>
        <dbReference type="HAMAP-Rule" id="MF_00073"/>
    </source>
</evidence>
<evidence type="ECO:0000256" key="4">
    <source>
        <dbReference type="ARBA" id="ARBA00023015"/>
    </source>
</evidence>
<comment type="function">
    <text evidence="6">Involved in transcription antitermination. Required for transcription of ribosomal RNA (rRNA) genes. Binds specifically to the boxA antiterminator sequence of the ribosomal RNA (rrn) operons.</text>
</comment>
<dbReference type="HAMAP" id="MF_00073">
    <property type="entry name" value="NusB"/>
    <property type="match status" value="1"/>
</dbReference>
<evidence type="ECO:0000256" key="3">
    <source>
        <dbReference type="ARBA" id="ARBA00022884"/>
    </source>
</evidence>
<evidence type="ECO:0000256" key="5">
    <source>
        <dbReference type="ARBA" id="ARBA00023163"/>
    </source>
</evidence>
<proteinExistence type="inferred from homology"/>
<sequence length="174" mass="18796">MVDAPVKRGAGGTRSKARKRALDILFESDLRGDDALATLAERVELAEPPVREFTRHLVEGVCAERDQIDGVIAASLTGKWTLDRMPCIDRNLARIAIFEMWFTELAPEIAVSQAVDLGASLSTDESADFLNGLLGKALRALRETYPKAARGEADDAAEPGDDDTDDPEDDPAGD</sequence>
<comment type="caution">
    <text evidence="9">The sequence shown here is derived from an EMBL/GenBank/DDBJ whole genome shotgun (WGS) entry which is preliminary data.</text>
</comment>
<dbReference type="AlphaFoldDB" id="A0A4Q9KQ99"/>
<keyword evidence="5 6" id="KW-0804">Transcription</keyword>
<dbReference type="OrthoDB" id="3528057at2"/>
<accession>A0A4Q9KQ99</accession>
<keyword evidence="2 6" id="KW-0889">Transcription antitermination</keyword>
<feature type="domain" description="NusB/RsmB/TIM44" evidence="8">
    <location>
        <begin position="16"/>
        <end position="139"/>
    </location>
</feature>
<name>A0A4Q9KQ99_PROTD</name>
<evidence type="ECO:0000313" key="9">
    <source>
        <dbReference type="EMBL" id="TBT96079.1"/>
    </source>
</evidence>
<dbReference type="GO" id="GO:0003723">
    <property type="term" value="F:RNA binding"/>
    <property type="evidence" value="ECO:0007669"/>
    <property type="project" value="UniProtKB-UniRule"/>
</dbReference>
<dbReference type="NCBIfam" id="TIGR01951">
    <property type="entry name" value="nusB"/>
    <property type="match status" value="1"/>
</dbReference>